<proteinExistence type="predicted"/>
<gene>
    <name evidence="1" type="ORF">CTRU02_209699</name>
</gene>
<accession>A0ACC3YT30</accession>
<keyword evidence="1" id="KW-0560">Oxidoreductase</keyword>
<keyword evidence="1" id="KW-0503">Monooxygenase</keyword>
<evidence type="ECO:0000313" key="1">
    <source>
        <dbReference type="EMBL" id="KAL0935108.1"/>
    </source>
</evidence>
<sequence>MTVNKPEPRLIIIGAGIAGIALASRVRFELGYQNFTIFERESDIGGTWHLNTYPGVGCDVDSHLYSFSFNPNPNWSQRFAEQPEILQYLHNTAEKFGVRPHVQLRTEVVEATWIAEKNVWRVDLKDMENGHKYTCEAEMLVSCVGTISIPKDCNIPNHEVYKGALFHSARWDHSFDYEGKHVAIVGNGCSGAQLMPRVAEKASKVIQFQRSPQWLNDRPNPKISEFRKFCFRYVPLYGRLYRYWLWRSTDMLHGLYITGDISLERQRAEHQAIAERYMRETAPKRYHDILIPTFPLGCKRRVFDPGYLAALHRSNVELTTERIVEFTPTGLRTSKRDIDVDGVVLSTGFKIQEFLSPIQVIGTEKSLNEHWKDTRGAQAYKATFVHGFPNFGIVFGPNAFPAHNSVIYTNETQAEYIIKALIKPVLQGHFSVMDVKQAAETYHSNHVQKRLENMVWNEGCANWNLNSAGRNTTNYHDPTWKFWWDLYWPVWSDFNLYGGKGTVPTSPWTKFGLRLGAASVIIGLALRCWWQGLHYGSYFHS</sequence>
<name>A0ACC3YT30_COLTU</name>
<evidence type="ECO:0000313" key="2">
    <source>
        <dbReference type="Proteomes" id="UP000805649"/>
    </source>
</evidence>
<reference evidence="1 2" key="1">
    <citation type="journal article" date="2020" name="Phytopathology">
        <title>Genome Sequence Resources of Colletotrichum truncatum, C. plurivorum, C. musicola, and C. sojae: Four Species Pathogenic to Soybean (Glycine max).</title>
        <authorList>
            <person name="Rogerio F."/>
            <person name="Boufleur T.R."/>
            <person name="Ciampi-Guillardi M."/>
            <person name="Sukno S.A."/>
            <person name="Thon M.R."/>
            <person name="Massola Junior N.S."/>
            <person name="Baroncelli R."/>
        </authorList>
    </citation>
    <scope>NUCLEOTIDE SEQUENCE [LARGE SCALE GENOMIC DNA]</scope>
    <source>
        <strain evidence="1 2">CMES1059</strain>
    </source>
</reference>
<protein>
    <submittedName>
        <fullName evidence="1">Monooxygenase</fullName>
    </submittedName>
</protein>
<dbReference type="Proteomes" id="UP000805649">
    <property type="component" value="Unassembled WGS sequence"/>
</dbReference>
<keyword evidence="2" id="KW-1185">Reference proteome</keyword>
<dbReference type="EMBL" id="VUJX02000006">
    <property type="protein sequence ID" value="KAL0935108.1"/>
    <property type="molecule type" value="Genomic_DNA"/>
</dbReference>
<organism evidence="1 2">
    <name type="scientific">Colletotrichum truncatum</name>
    <name type="common">Anthracnose fungus</name>
    <name type="synonym">Colletotrichum capsici</name>
    <dbReference type="NCBI Taxonomy" id="5467"/>
    <lineage>
        <taxon>Eukaryota</taxon>
        <taxon>Fungi</taxon>
        <taxon>Dikarya</taxon>
        <taxon>Ascomycota</taxon>
        <taxon>Pezizomycotina</taxon>
        <taxon>Sordariomycetes</taxon>
        <taxon>Hypocreomycetidae</taxon>
        <taxon>Glomerellales</taxon>
        <taxon>Glomerellaceae</taxon>
        <taxon>Colletotrichum</taxon>
        <taxon>Colletotrichum truncatum species complex</taxon>
    </lineage>
</organism>
<comment type="caution">
    <text evidence="1">The sequence shown here is derived from an EMBL/GenBank/DDBJ whole genome shotgun (WGS) entry which is preliminary data.</text>
</comment>